<comment type="catalytic activity">
    <reaction evidence="2">
        <text>an alpha-D-Man-(1-&gt;3)-beta-D-Man-(1-&gt;4)-beta-D-GlcNAc-(1-&gt;4)-alpha-D-GlcNAc-diphospho-di-trans,poly-cis-dolichol + GDP-alpha-D-mannose = an alpha-D-Man-(1-&gt;3)-[alpha-D-Man-(1-&gt;6)]-beta-D-Man-(1-&gt;4)-beta-D-GlcNAc-(1-&gt;4)-alpha-D-GlcNAc-diphospho-di-trans,poly-cis-dolichol + GDP + H(+)</text>
        <dbReference type="Rhea" id="RHEA:29519"/>
        <dbReference type="Rhea" id="RHEA-COMP:19513"/>
        <dbReference type="Rhea" id="RHEA-COMP:19515"/>
        <dbReference type="ChEBI" id="CHEBI:15378"/>
        <dbReference type="ChEBI" id="CHEBI:57527"/>
        <dbReference type="ChEBI" id="CHEBI:58189"/>
        <dbReference type="ChEBI" id="CHEBI:132510"/>
        <dbReference type="ChEBI" id="CHEBI:132511"/>
        <dbReference type="EC" id="2.4.1.257"/>
    </reaction>
    <physiologicalReaction direction="left-to-right" evidence="2">
        <dbReference type="Rhea" id="RHEA:29520"/>
    </physiologicalReaction>
</comment>
<dbReference type="UniPathway" id="UPA00378"/>
<keyword evidence="4" id="KW-1185">Reference proteome</keyword>
<dbReference type="EC" id="2.4.1.257" evidence="2"/>
<evidence type="ECO:0000313" key="4">
    <source>
        <dbReference type="Proteomes" id="UP000046395"/>
    </source>
</evidence>
<dbReference type="AlphaFoldDB" id="A0A5S6QDR2"/>
<evidence type="ECO:0000313" key="5">
    <source>
        <dbReference type="WBParaSite" id="TMUE_1000005501.1"/>
    </source>
</evidence>
<dbReference type="Gene3D" id="3.40.50.2000">
    <property type="entry name" value="Glycogen Phosphorylase B"/>
    <property type="match status" value="1"/>
</dbReference>
<organism evidence="4 5">
    <name type="scientific">Trichuris muris</name>
    <name type="common">Mouse whipworm</name>
    <dbReference type="NCBI Taxonomy" id="70415"/>
    <lineage>
        <taxon>Eukaryota</taxon>
        <taxon>Metazoa</taxon>
        <taxon>Ecdysozoa</taxon>
        <taxon>Nematoda</taxon>
        <taxon>Enoplea</taxon>
        <taxon>Dorylaimia</taxon>
        <taxon>Trichinellida</taxon>
        <taxon>Trichuridae</taxon>
        <taxon>Trichuris</taxon>
    </lineage>
</organism>
<evidence type="ECO:0000256" key="2">
    <source>
        <dbReference type="RuleBase" id="RU367136"/>
    </source>
</evidence>
<sequence length="392" mass="45377">MKILAIHPDFAHGGGDFNFYDIVKAMHDQQHEVTIATMHCDDYWMSLLNPIVNDCLIVESVGVPGDWFHPMILLVLKAFFRWGRKFDLLLLDNCVSTAPICKFLFNAPIFFHVFFPRSLIVESENLLQNIYSKELSWIEDWCFSFCKFLPIISRFSRNTLQRQCPSVPLRKCSLFAPCLPTLVVEAHENEKSPTVQHNIAGPFFLSLNRISPEKNHELAIESFAKLKDRIPDTKWQELKLIIVGNLLQRYPHCVEYFEKLKTIVNDNKLAGKVQFFLNVSEREKTYFLQNCVAVLHTPPREHFGLVVLEGMYFGKPVISSTEGGPVEIISNERDSILTPAQPEYFSEAMSRLLNPSPWLDRLKIEAKETVRERFMYNEFSGRLRQILELFVG</sequence>
<dbReference type="GO" id="GO:0102704">
    <property type="term" value="F:GDP-Man:Man(2)GlcNAc(2)-PP-Dol alpha-1,6-mannosyltransferase activity"/>
    <property type="evidence" value="ECO:0007669"/>
    <property type="project" value="UniProtKB-UniRule"/>
</dbReference>
<name>A0A5S6QDR2_TRIMR</name>
<protein>
    <recommendedName>
        <fullName evidence="2">Alpha-1,3/1,6-mannosyltransferase ALG2</fullName>
        <ecNumber evidence="2">2.4.1.132</ecNumber>
        <ecNumber evidence="2">2.4.1.257</ecNumber>
    </recommendedName>
    <alternativeName>
        <fullName evidence="2">GDP-Man:Man(1)GlcNAc(2)-PP-Dol alpha-1,3-mannosyltransferase</fullName>
    </alternativeName>
</protein>
<comment type="function">
    <text evidence="2">Mannosylates Man(2)GlcNAc(2)-dolichol diphosphate and Man(1)GlcNAc(2)-dolichol diphosphate to form Man(3)GlcNAc(2)-dolichol diphosphate.</text>
</comment>
<dbReference type="InterPro" id="IPR001296">
    <property type="entry name" value="Glyco_trans_1"/>
</dbReference>
<feature type="domain" description="Glycosyl transferase family 1" evidence="3">
    <location>
        <begin position="200"/>
        <end position="368"/>
    </location>
</feature>
<comment type="pathway">
    <text evidence="2">Protein modification; protein glycosylation.</text>
</comment>
<dbReference type="EC" id="2.4.1.132" evidence="2"/>
<dbReference type="GO" id="GO:0005789">
    <property type="term" value="C:endoplasmic reticulum membrane"/>
    <property type="evidence" value="ECO:0007669"/>
    <property type="project" value="UniProtKB-SubCell"/>
</dbReference>
<dbReference type="Pfam" id="PF00534">
    <property type="entry name" value="Glycos_transf_1"/>
    <property type="match status" value="1"/>
</dbReference>
<accession>A0A5S6QDR2</accession>
<keyword evidence="1 2" id="KW-0328">Glycosyltransferase</keyword>
<dbReference type="STRING" id="70415.A0A5S6QDR2"/>
<evidence type="ECO:0000259" key="3">
    <source>
        <dbReference type="Pfam" id="PF00534"/>
    </source>
</evidence>
<comment type="catalytic activity">
    <reaction evidence="2">
        <text>a beta-D-Man-(1-&gt;4)-beta-D-GlcNAc-(1-&gt;4)-alpha-D-GlcNAc-diphospho-di-trans,poly-cis-dolichol + GDP-alpha-D-mannose = an alpha-D-Man-(1-&gt;3)-beta-D-Man-(1-&gt;4)-beta-D-GlcNAc-(1-&gt;4)-alpha-D-GlcNAc-diphospho-di-trans,poly-cis-dolichol + GDP + H(+)</text>
        <dbReference type="Rhea" id="RHEA:29515"/>
        <dbReference type="Rhea" id="RHEA-COMP:19511"/>
        <dbReference type="Rhea" id="RHEA-COMP:19513"/>
        <dbReference type="ChEBI" id="CHEBI:15378"/>
        <dbReference type="ChEBI" id="CHEBI:57527"/>
        <dbReference type="ChEBI" id="CHEBI:58189"/>
        <dbReference type="ChEBI" id="CHEBI:58472"/>
        <dbReference type="ChEBI" id="CHEBI:132510"/>
        <dbReference type="EC" id="2.4.1.132"/>
    </reaction>
    <physiologicalReaction direction="left-to-right" evidence="2">
        <dbReference type="Rhea" id="RHEA:29516"/>
    </physiologicalReaction>
</comment>
<dbReference type="SUPFAM" id="SSF53756">
    <property type="entry name" value="UDP-Glycosyltransferase/glycogen phosphorylase"/>
    <property type="match status" value="1"/>
</dbReference>
<dbReference type="PANTHER" id="PTHR45918">
    <property type="entry name" value="ALPHA-1,3/1,6-MANNOSYLTRANSFERASE ALG2"/>
    <property type="match status" value="1"/>
</dbReference>
<dbReference type="Proteomes" id="UP000046395">
    <property type="component" value="Unassembled WGS sequence"/>
</dbReference>
<comment type="similarity">
    <text evidence="2">Belongs to the glycosyltransferase group 1 family.</text>
</comment>
<reference evidence="5" key="1">
    <citation type="submission" date="2019-12" db="UniProtKB">
        <authorList>
            <consortium name="WormBaseParasite"/>
        </authorList>
    </citation>
    <scope>IDENTIFICATION</scope>
</reference>
<evidence type="ECO:0000256" key="1">
    <source>
        <dbReference type="ARBA" id="ARBA00022676"/>
    </source>
</evidence>
<keyword evidence="2" id="KW-0808">Transferase</keyword>
<proteinExistence type="inferred from homology"/>
<dbReference type="InterPro" id="IPR027054">
    <property type="entry name" value="ALG2"/>
</dbReference>
<comment type="subcellular location">
    <subcellularLocation>
        <location evidence="2">Endoplasmic reticulum membrane</location>
        <topology evidence="2">Single-pass membrane protein</topology>
    </subcellularLocation>
</comment>
<dbReference type="PANTHER" id="PTHR45918:SF2">
    <property type="entry name" value="ALPHA-1,3_1,6-MANNOSYLTRANSFERASE ALG2"/>
    <property type="match status" value="1"/>
</dbReference>
<dbReference type="GO" id="GO:0004378">
    <property type="term" value="F:GDP-Man:Man(1)GlcNAc(2)-PP-Dol alpha-1,3-mannosyltransferase activity"/>
    <property type="evidence" value="ECO:0007669"/>
    <property type="project" value="UniProtKB-UniRule"/>
</dbReference>
<dbReference type="WBParaSite" id="TMUE_1000005501.1">
    <property type="protein sequence ID" value="TMUE_1000005501.1"/>
    <property type="gene ID" value="WBGene00288766"/>
</dbReference>